<sequence>MEPSQQTLSSGRGISAKPMHQRTMARPDSLTDKKPLVAMPHTFSASTSRAMNSRLARNRTTSESAVIHGKHAATTPLVFDQEITLEGNKLVHLPPQSQPK</sequence>
<reference evidence="2 3" key="1">
    <citation type="submission" date="2019-10" db="EMBL/GenBank/DDBJ databases">
        <title>Assembly and Annotation for the nematode Trichostrongylus colubriformis.</title>
        <authorList>
            <person name="Martin J."/>
        </authorList>
    </citation>
    <scope>NUCLEOTIDE SEQUENCE [LARGE SCALE GENOMIC DNA]</scope>
    <source>
        <strain evidence="2">G859</strain>
        <tissue evidence="2">Whole worm</tissue>
    </source>
</reference>
<dbReference type="AlphaFoldDB" id="A0AAN8IN50"/>
<gene>
    <name evidence="2" type="ORF">GCK32_019300</name>
</gene>
<evidence type="ECO:0000313" key="3">
    <source>
        <dbReference type="Proteomes" id="UP001331761"/>
    </source>
</evidence>
<name>A0AAN8IN50_TRICO</name>
<protein>
    <submittedName>
        <fullName evidence="2">Uncharacterized protein</fullName>
    </submittedName>
</protein>
<organism evidence="2 3">
    <name type="scientific">Trichostrongylus colubriformis</name>
    <name type="common">Black scour worm</name>
    <dbReference type="NCBI Taxonomy" id="6319"/>
    <lineage>
        <taxon>Eukaryota</taxon>
        <taxon>Metazoa</taxon>
        <taxon>Ecdysozoa</taxon>
        <taxon>Nematoda</taxon>
        <taxon>Chromadorea</taxon>
        <taxon>Rhabditida</taxon>
        <taxon>Rhabditina</taxon>
        <taxon>Rhabditomorpha</taxon>
        <taxon>Strongyloidea</taxon>
        <taxon>Trichostrongylidae</taxon>
        <taxon>Trichostrongylus</taxon>
    </lineage>
</organism>
<evidence type="ECO:0000313" key="2">
    <source>
        <dbReference type="EMBL" id="KAK5975467.1"/>
    </source>
</evidence>
<keyword evidence="3" id="KW-1185">Reference proteome</keyword>
<dbReference type="EMBL" id="WIXE01013001">
    <property type="protein sequence ID" value="KAK5975467.1"/>
    <property type="molecule type" value="Genomic_DNA"/>
</dbReference>
<evidence type="ECO:0000256" key="1">
    <source>
        <dbReference type="SAM" id="MobiDB-lite"/>
    </source>
</evidence>
<feature type="region of interest" description="Disordered" evidence="1">
    <location>
        <begin position="1"/>
        <end position="68"/>
    </location>
</feature>
<accession>A0AAN8IN50</accession>
<feature type="compositionally biased region" description="Polar residues" evidence="1">
    <location>
        <begin position="1"/>
        <end position="12"/>
    </location>
</feature>
<comment type="caution">
    <text evidence="2">The sequence shown here is derived from an EMBL/GenBank/DDBJ whole genome shotgun (WGS) entry which is preliminary data.</text>
</comment>
<dbReference type="Proteomes" id="UP001331761">
    <property type="component" value="Unassembled WGS sequence"/>
</dbReference>
<feature type="non-terminal residue" evidence="2">
    <location>
        <position position="100"/>
    </location>
</feature>
<proteinExistence type="predicted"/>